<organism evidence="1 2">
    <name type="scientific">Irpex rosettiformis</name>
    <dbReference type="NCBI Taxonomy" id="378272"/>
    <lineage>
        <taxon>Eukaryota</taxon>
        <taxon>Fungi</taxon>
        <taxon>Dikarya</taxon>
        <taxon>Basidiomycota</taxon>
        <taxon>Agaricomycotina</taxon>
        <taxon>Agaricomycetes</taxon>
        <taxon>Polyporales</taxon>
        <taxon>Irpicaceae</taxon>
        <taxon>Irpex</taxon>
    </lineage>
</organism>
<proteinExistence type="predicted"/>
<accession>A0ACB8TN03</accession>
<keyword evidence="2" id="KW-1185">Reference proteome</keyword>
<reference evidence="1" key="1">
    <citation type="journal article" date="2021" name="Environ. Microbiol.">
        <title>Gene family expansions and transcriptome signatures uncover fungal adaptations to wood decay.</title>
        <authorList>
            <person name="Hage H."/>
            <person name="Miyauchi S."/>
            <person name="Viragh M."/>
            <person name="Drula E."/>
            <person name="Min B."/>
            <person name="Chaduli D."/>
            <person name="Navarro D."/>
            <person name="Favel A."/>
            <person name="Norest M."/>
            <person name="Lesage-Meessen L."/>
            <person name="Balint B."/>
            <person name="Merenyi Z."/>
            <person name="de Eugenio L."/>
            <person name="Morin E."/>
            <person name="Martinez A.T."/>
            <person name="Baldrian P."/>
            <person name="Stursova M."/>
            <person name="Martinez M.J."/>
            <person name="Novotny C."/>
            <person name="Magnuson J.K."/>
            <person name="Spatafora J.W."/>
            <person name="Maurice S."/>
            <person name="Pangilinan J."/>
            <person name="Andreopoulos W."/>
            <person name="LaButti K."/>
            <person name="Hundley H."/>
            <person name="Na H."/>
            <person name="Kuo A."/>
            <person name="Barry K."/>
            <person name="Lipzen A."/>
            <person name="Henrissat B."/>
            <person name="Riley R."/>
            <person name="Ahrendt S."/>
            <person name="Nagy L.G."/>
            <person name="Grigoriev I.V."/>
            <person name="Martin F."/>
            <person name="Rosso M.N."/>
        </authorList>
    </citation>
    <scope>NUCLEOTIDE SEQUENCE</scope>
    <source>
        <strain evidence="1">CBS 384.51</strain>
    </source>
</reference>
<feature type="non-terminal residue" evidence="1">
    <location>
        <position position="1"/>
    </location>
</feature>
<gene>
    <name evidence="1" type="ORF">BDY19DRAFT_910645</name>
</gene>
<protein>
    <submittedName>
        <fullName evidence="1">Uncharacterized protein</fullName>
    </submittedName>
</protein>
<dbReference type="EMBL" id="MU274969">
    <property type="protein sequence ID" value="KAI0083395.1"/>
    <property type="molecule type" value="Genomic_DNA"/>
</dbReference>
<sequence>PTLKTFTLDVSSKTSTRCRLLQATVSAIDGNDGFLKIDDQKASALGLARSLDDILRTVTVDYQTVLVPQLRKVHDYAERRASLRDQLASLEKHKATGTNPTSLASLKVPVLQLGKEYLSACSPKPPQFLEIESLVSQARAKCLDHMIEARAKCLDHMIEARAKCLDHMIEALRGELAWYEVQLSVETLIPQLATMVDQRFQDHIVPNSRVPEWDTVYLPNGKVESKLRENSWAISPSLKTAHGRQRAVIPRLIYTVLALVENRKEIAKQKIEEKKKLKESLDVEMADAQDPNEVVRKELESLRKCL</sequence>
<comment type="caution">
    <text evidence="1">The sequence shown here is derived from an EMBL/GenBank/DDBJ whole genome shotgun (WGS) entry which is preliminary data.</text>
</comment>
<dbReference type="Proteomes" id="UP001055072">
    <property type="component" value="Unassembled WGS sequence"/>
</dbReference>
<name>A0ACB8TN03_9APHY</name>
<evidence type="ECO:0000313" key="1">
    <source>
        <dbReference type="EMBL" id="KAI0083395.1"/>
    </source>
</evidence>
<evidence type="ECO:0000313" key="2">
    <source>
        <dbReference type="Proteomes" id="UP001055072"/>
    </source>
</evidence>